<proteinExistence type="predicted"/>
<name>A0ABR1S481_9PEZI</name>
<sequence length="356" mass="40136">MSGEGSGSSNPTGMNEASAVPVVPLWEGESLQLESLRALLQEKCAQHAEEVAKLKEDLQKAHDNAEARLAALARKSDDKLKQHAAVYQALYAQLRKKYKAATSEQIFQEMTDERLKQKVRILRQNIKSFAMHFGCQNINECCWECCRGHIPRWSATDMERISDPDHPLVREWETVTPVSMLAYTWIILVRKVFGKFLWAGGDARGLHDVWVRLTGGGPQALRELQMWKAVTASRLLAPAHSETQVTSNVVDERQIRRKILGLWWTDFRHRLVNDFPRPQHRVLYGGHALEIIEQAVELDLEISKQGAHIEWVFDIVGRTDPGTSAEVPPSLSVVTVPALTKVGESNGDDLDKEPRP</sequence>
<dbReference type="EMBL" id="JAQQWK010000011">
    <property type="protein sequence ID" value="KAK8024500.1"/>
    <property type="molecule type" value="Genomic_DNA"/>
</dbReference>
<dbReference type="Proteomes" id="UP001444661">
    <property type="component" value="Unassembled WGS sequence"/>
</dbReference>
<organism evidence="2 3">
    <name type="scientific">Apiospora rasikravindrae</name>
    <dbReference type="NCBI Taxonomy" id="990691"/>
    <lineage>
        <taxon>Eukaryota</taxon>
        <taxon>Fungi</taxon>
        <taxon>Dikarya</taxon>
        <taxon>Ascomycota</taxon>
        <taxon>Pezizomycotina</taxon>
        <taxon>Sordariomycetes</taxon>
        <taxon>Xylariomycetidae</taxon>
        <taxon>Amphisphaeriales</taxon>
        <taxon>Apiosporaceae</taxon>
        <taxon>Apiospora</taxon>
    </lineage>
</organism>
<accession>A0ABR1S481</accession>
<evidence type="ECO:0000313" key="3">
    <source>
        <dbReference type="Proteomes" id="UP001444661"/>
    </source>
</evidence>
<evidence type="ECO:0000256" key="1">
    <source>
        <dbReference type="SAM" id="Coils"/>
    </source>
</evidence>
<evidence type="ECO:0000313" key="2">
    <source>
        <dbReference type="EMBL" id="KAK8024500.1"/>
    </source>
</evidence>
<protein>
    <submittedName>
        <fullName evidence="2">Uncharacterized protein</fullName>
    </submittedName>
</protein>
<comment type="caution">
    <text evidence="2">The sequence shown here is derived from an EMBL/GenBank/DDBJ whole genome shotgun (WGS) entry which is preliminary data.</text>
</comment>
<keyword evidence="3" id="KW-1185">Reference proteome</keyword>
<feature type="coiled-coil region" evidence="1">
    <location>
        <begin position="37"/>
        <end position="104"/>
    </location>
</feature>
<reference evidence="2 3" key="1">
    <citation type="submission" date="2023-01" db="EMBL/GenBank/DDBJ databases">
        <title>Analysis of 21 Apiospora genomes using comparative genomics revels a genus with tremendous synthesis potential of carbohydrate active enzymes and secondary metabolites.</title>
        <authorList>
            <person name="Sorensen T."/>
        </authorList>
    </citation>
    <scope>NUCLEOTIDE SEQUENCE [LARGE SCALE GENOMIC DNA]</scope>
    <source>
        <strain evidence="2 3">CBS 33761</strain>
    </source>
</reference>
<gene>
    <name evidence="2" type="ORF">PG993_012566</name>
</gene>
<keyword evidence="1" id="KW-0175">Coiled coil</keyword>